<reference evidence="2" key="1">
    <citation type="journal article" date="2023" name="G3 (Bethesda)">
        <title>Whole genome assemblies of Zophobas morio and Tenebrio molitor.</title>
        <authorList>
            <person name="Kaur S."/>
            <person name="Stinson S.A."/>
            <person name="diCenzo G.C."/>
        </authorList>
    </citation>
    <scope>NUCLEOTIDE SEQUENCE</scope>
    <source>
        <strain evidence="2">QUZm001</strain>
    </source>
</reference>
<dbReference type="PANTHER" id="PTHR11012:SF30">
    <property type="entry name" value="PROTEIN KINASE-LIKE DOMAIN-CONTAINING"/>
    <property type="match status" value="1"/>
</dbReference>
<organism evidence="2 3">
    <name type="scientific">Zophobas morio</name>
    <dbReference type="NCBI Taxonomy" id="2755281"/>
    <lineage>
        <taxon>Eukaryota</taxon>
        <taxon>Metazoa</taxon>
        <taxon>Ecdysozoa</taxon>
        <taxon>Arthropoda</taxon>
        <taxon>Hexapoda</taxon>
        <taxon>Insecta</taxon>
        <taxon>Pterygota</taxon>
        <taxon>Neoptera</taxon>
        <taxon>Endopterygota</taxon>
        <taxon>Coleoptera</taxon>
        <taxon>Polyphaga</taxon>
        <taxon>Cucujiformia</taxon>
        <taxon>Tenebrionidae</taxon>
        <taxon>Zophobas</taxon>
    </lineage>
</organism>
<dbReference type="Gene3D" id="3.90.1200.10">
    <property type="match status" value="1"/>
</dbReference>
<sequence>MNQVCISEKEIHSWLSAIFDQEIIENASVTILGNSEKGNGQCGEVIFVTITDTHKNTSDGEYNLAIKSSKSDTALMAQTPAIRDAFKNEIYFYQKIFPAFRKFQIDRGITNPFNSVPRYYGSYSDDVKDVIALENLKKNGYVMWDTCTPLTRKHIDLVVEEYSKFHAVSVAMKELQHEAYQHLKDGIVTDVFKKFFRSYSAVIYFKNAVEQLHELLKDDLDEDILKKWLGFKEQVHSICFDMAPSDDDLEVITHGDCWNNNFMYKYEGDDDDKSSVCEVAILDWQISRISSPVADLSYFLFACISEEDLAEIDHILTNYYEFFCDYLTQLGSTFKAKYSFNKFSEEWKKFSKLGVMMSVTLLKNSYIRRKNISDLVNKNDYKNRAKCIVTYAVKSDII</sequence>
<dbReference type="InterPro" id="IPR011009">
    <property type="entry name" value="Kinase-like_dom_sf"/>
</dbReference>
<evidence type="ECO:0000313" key="3">
    <source>
        <dbReference type="Proteomes" id="UP001168821"/>
    </source>
</evidence>
<dbReference type="SUPFAM" id="SSF56112">
    <property type="entry name" value="Protein kinase-like (PK-like)"/>
    <property type="match status" value="1"/>
</dbReference>
<dbReference type="InterPro" id="IPR015897">
    <property type="entry name" value="CHK_kinase-like"/>
</dbReference>
<name>A0AA38MAZ6_9CUCU</name>
<dbReference type="SMART" id="SM00587">
    <property type="entry name" value="CHK"/>
    <property type="match status" value="1"/>
</dbReference>
<feature type="domain" description="CHK kinase-like" evidence="1">
    <location>
        <begin position="131"/>
        <end position="329"/>
    </location>
</feature>
<dbReference type="PANTHER" id="PTHR11012">
    <property type="entry name" value="PROTEIN KINASE-LIKE DOMAIN-CONTAINING"/>
    <property type="match status" value="1"/>
</dbReference>
<dbReference type="Proteomes" id="UP001168821">
    <property type="component" value="Unassembled WGS sequence"/>
</dbReference>
<evidence type="ECO:0000313" key="2">
    <source>
        <dbReference type="EMBL" id="KAJ3649689.1"/>
    </source>
</evidence>
<dbReference type="EMBL" id="JALNTZ010000006">
    <property type="protein sequence ID" value="KAJ3649689.1"/>
    <property type="molecule type" value="Genomic_DNA"/>
</dbReference>
<dbReference type="Pfam" id="PF02958">
    <property type="entry name" value="EcKL"/>
    <property type="match status" value="1"/>
</dbReference>
<protein>
    <recommendedName>
        <fullName evidence="1">CHK kinase-like domain-containing protein</fullName>
    </recommendedName>
</protein>
<accession>A0AA38MAZ6</accession>
<gene>
    <name evidence="2" type="ORF">Zmor_021416</name>
</gene>
<dbReference type="AlphaFoldDB" id="A0AA38MAZ6"/>
<evidence type="ECO:0000259" key="1">
    <source>
        <dbReference type="SMART" id="SM00587"/>
    </source>
</evidence>
<comment type="caution">
    <text evidence="2">The sequence shown here is derived from an EMBL/GenBank/DDBJ whole genome shotgun (WGS) entry which is preliminary data.</text>
</comment>
<keyword evidence="3" id="KW-1185">Reference proteome</keyword>
<proteinExistence type="predicted"/>
<dbReference type="InterPro" id="IPR004119">
    <property type="entry name" value="EcKL"/>
</dbReference>